<dbReference type="GO" id="GO:0001653">
    <property type="term" value="F:peptide receptor activity"/>
    <property type="evidence" value="ECO:0007669"/>
    <property type="project" value="TreeGrafter"/>
</dbReference>
<evidence type="ECO:0000256" key="5">
    <source>
        <dbReference type="ARBA" id="ARBA00022989"/>
    </source>
</evidence>
<dbReference type="STRING" id="400682.A0A1X7VI12"/>
<sequence length="1059" mass="119525">MADSKSLPFSLFFAAFFIAAVQARTYRIPSYLTCPGINDTDADAKPQVRIGVMFDFPLLPNETQVYEEAGLEPGDVLPGKLLIPYSPLAVSAYKQAVKINANPAILPYHHLCLYFTFTPVDFLDIRLGSNYIFVHSRVRQVVNALYDMKQHLSHAELMVHYSPLITIGHSLSTNICPDASLSTLLKAFLGVQLKYDSSCTSEVRDTQLSMAAPHLSLYSAGYSFVQRMGWKKFGLITTCDCFLRFFTTSDEVQLGHYVPMRFIEMFKMSGFEEHEINIYIFLGPMVDFFRLLVEAYDNGFSGSLRTFVWIVLTFHPNITESEVFKQHSFSPEDKAKVYHMLVGAIAIQPFDNCSTGLIRSGVITDAITVHSLAAMSCLEEKAANSGVNITDVILERDDYDVITRHLFNTTLNGITGILTFDRYCNRVANTFVITNFVPQSNATLPYRKERKGFVVICQNEPLIEFIDSSTGLKSDVSTIVFHNGLTAIPSDSISKFYTRNNRVIVGCLILELVLYLIMSLLYIIYVNKVDKRANVYNESWIYHDNDISYSIDQSGVNIMLSWLTYNGDQTIGQINNAGNAVYIHKAKLNMSQLNVKMRQKILTILDFKHDNICPFVGGILQGSLITGLMYEYCTRGSLYDLLTNPHIGFNKSFRQSFAIDCSEGLAYLHGRKAIHGRLTSNNCVIDQHWNLKLTDYEPIDIHYTKVKRLSKLKTAAKKIYYLPDQDTVSDIYNFGVILTELCCRETLLKFGSINFGKIHYDEDVGDRYVELIEKCHQMKKSARPSASFIKGYLKDCLSFYTFHFKNDTAAAEMYSKNLERHILELNTSIQDEKNANGDILANHIPKPAINAIQNKIPLKMKLAPNTVILCFGLCDIDGILSTYTKEQVSKIIVIVDRLLDGIATSFNMHRIQSFGSTWTYISYQYEEETADKPGVQEVFNCAVKLLLLFKERQSTQKLSVRMSIHLGDLICGVVNETIPFHAAVGAPIDDATQLMIQCPVNAVLISERAKNDLPNRMGLKKFDKKNEDVVAYIVTAEDCVAMSEDQEKFDSVANPLDKI</sequence>
<accession>A0A1X7VI12</accession>
<dbReference type="SUPFAM" id="SSF55073">
    <property type="entry name" value="Nucleotide cyclase"/>
    <property type="match status" value="1"/>
</dbReference>
<feature type="chain" id="PRO_5010852649" description="guanylate cyclase" evidence="10">
    <location>
        <begin position="24"/>
        <end position="1059"/>
    </location>
</feature>
<dbReference type="Gene3D" id="1.10.510.10">
    <property type="entry name" value="Transferase(Phosphotransferase) domain 1"/>
    <property type="match status" value="1"/>
</dbReference>
<proteinExistence type="predicted"/>
<evidence type="ECO:0000256" key="4">
    <source>
        <dbReference type="ARBA" id="ARBA00022741"/>
    </source>
</evidence>
<dbReference type="GO" id="GO:0005524">
    <property type="term" value="F:ATP binding"/>
    <property type="evidence" value="ECO:0007669"/>
    <property type="project" value="InterPro"/>
</dbReference>
<dbReference type="GO" id="GO:0004016">
    <property type="term" value="F:adenylate cyclase activity"/>
    <property type="evidence" value="ECO:0007669"/>
    <property type="project" value="TreeGrafter"/>
</dbReference>
<evidence type="ECO:0000256" key="3">
    <source>
        <dbReference type="ARBA" id="ARBA00022692"/>
    </source>
</evidence>
<dbReference type="PANTHER" id="PTHR11920">
    <property type="entry name" value="GUANYLYL CYCLASE"/>
    <property type="match status" value="1"/>
</dbReference>
<feature type="domain" description="Guanylate cyclase" evidence="12">
    <location>
        <begin position="867"/>
        <end position="995"/>
    </location>
</feature>
<keyword evidence="8" id="KW-0141">cGMP biosynthesis</keyword>
<organism evidence="13">
    <name type="scientific">Amphimedon queenslandica</name>
    <name type="common">Sponge</name>
    <dbReference type="NCBI Taxonomy" id="400682"/>
    <lineage>
        <taxon>Eukaryota</taxon>
        <taxon>Metazoa</taxon>
        <taxon>Porifera</taxon>
        <taxon>Demospongiae</taxon>
        <taxon>Heteroscleromorpha</taxon>
        <taxon>Haplosclerida</taxon>
        <taxon>Niphatidae</taxon>
        <taxon>Amphimedon</taxon>
    </lineage>
</organism>
<dbReference type="PROSITE" id="PS50125">
    <property type="entry name" value="GUANYLATE_CYCLASE_2"/>
    <property type="match status" value="1"/>
</dbReference>
<dbReference type="GO" id="GO:0007168">
    <property type="term" value="P:receptor guanylyl cyclase signaling pathway"/>
    <property type="evidence" value="ECO:0007669"/>
    <property type="project" value="TreeGrafter"/>
</dbReference>
<dbReference type="PROSITE" id="PS50011">
    <property type="entry name" value="PROTEIN_KINASE_DOM"/>
    <property type="match status" value="1"/>
</dbReference>
<dbReference type="GO" id="GO:0035556">
    <property type="term" value="P:intracellular signal transduction"/>
    <property type="evidence" value="ECO:0007669"/>
    <property type="project" value="InterPro"/>
</dbReference>
<reference evidence="14" key="1">
    <citation type="journal article" date="2010" name="Nature">
        <title>The Amphimedon queenslandica genome and the evolution of animal complexity.</title>
        <authorList>
            <person name="Srivastava M."/>
            <person name="Simakov O."/>
            <person name="Chapman J."/>
            <person name="Fahey B."/>
            <person name="Gauthier M.E."/>
            <person name="Mitros T."/>
            <person name="Richards G.S."/>
            <person name="Conaco C."/>
            <person name="Dacre M."/>
            <person name="Hellsten U."/>
            <person name="Larroux C."/>
            <person name="Putnam N.H."/>
            <person name="Stanke M."/>
            <person name="Adamska M."/>
            <person name="Darling A."/>
            <person name="Degnan S.M."/>
            <person name="Oakley T.H."/>
            <person name="Plachetzki D.C."/>
            <person name="Zhai Y."/>
            <person name="Adamski M."/>
            <person name="Calcino A."/>
            <person name="Cummins S.F."/>
            <person name="Goodstein D.M."/>
            <person name="Harris C."/>
            <person name="Jackson D.J."/>
            <person name="Leys S.P."/>
            <person name="Shu S."/>
            <person name="Woodcroft B.J."/>
            <person name="Vervoort M."/>
            <person name="Kosik K.S."/>
            <person name="Manning G."/>
            <person name="Degnan B.M."/>
            <person name="Rokhsar D.S."/>
        </authorList>
    </citation>
    <scope>NUCLEOTIDE SEQUENCE [LARGE SCALE GENOMIC DNA]</scope>
</reference>
<protein>
    <recommendedName>
        <fullName evidence="2">guanylate cyclase</fullName>
        <ecNumber evidence="2">4.6.1.2</ecNumber>
    </recommendedName>
</protein>
<dbReference type="PANTHER" id="PTHR11920:SF501">
    <property type="entry name" value="GUANYLATE CYCLASE 32E"/>
    <property type="match status" value="1"/>
</dbReference>
<dbReference type="KEGG" id="aqu:100632399"/>
<evidence type="ECO:0000313" key="14">
    <source>
        <dbReference type="Proteomes" id="UP000007879"/>
    </source>
</evidence>
<dbReference type="InterPro" id="IPR028082">
    <property type="entry name" value="Peripla_BP_I"/>
</dbReference>
<dbReference type="EnsemblMetazoa" id="Aqu2.1.39681_001">
    <property type="protein sequence ID" value="Aqu2.1.39681_001"/>
    <property type="gene ID" value="Aqu2.1.39681"/>
</dbReference>
<feature type="signal peptide" evidence="10">
    <location>
        <begin position="1"/>
        <end position="23"/>
    </location>
</feature>
<evidence type="ECO:0000256" key="2">
    <source>
        <dbReference type="ARBA" id="ARBA00012202"/>
    </source>
</evidence>
<evidence type="ECO:0000259" key="12">
    <source>
        <dbReference type="PROSITE" id="PS50125"/>
    </source>
</evidence>
<dbReference type="AlphaFoldDB" id="A0A1X7VI12"/>
<dbReference type="SUPFAM" id="SSF53822">
    <property type="entry name" value="Periplasmic binding protein-like I"/>
    <property type="match status" value="1"/>
</dbReference>
<keyword evidence="7" id="KW-0456">Lyase</keyword>
<dbReference type="GO" id="GO:0004672">
    <property type="term" value="F:protein kinase activity"/>
    <property type="evidence" value="ECO:0007669"/>
    <property type="project" value="InterPro"/>
</dbReference>
<dbReference type="InterPro" id="IPR029787">
    <property type="entry name" value="Nucleotide_cyclase"/>
</dbReference>
<gene>
    <name evidence="13" type="primary">100632399</name>
</gene>
<dbReference type="SUPFAM" id="SSF56112">
    <property type="entry name" value="Protein kinase-like (PK-like)"/>
    <property type="match status" value="1"/>
</dbReference>
<dbReference type="InParanoid" id="A0A1X7VI12"/>
<evidence type="ECO:0000256" key="7">
    <source>
        <dbReference type="ARBA" id="ARBA00023239"/>
    </source>
</evidence>
<dbReference type="EnsemblMetazoa" id="XM_003384222.2">
    <property type="protein sequence ID" value="XP_003384270.1"/>
    <property type="gene ID" value="LOC100632399"/>
</dbReference>
<evidence type="ECO:0000313" key="13">
    <source>
        <dbReference type="EnsemblMetazoa" id="Aqu2.1.39681_001"/>
    </source>
</evidence>
<evidence type="ECO:0000256" key="9">
    <source>
        <dbReference type="SAM" id="Phobius"/>
    </source>
</evidence>
<feature type="domain" description="Protein kinase" evidence="11">
    <location>
        <begin position="560"/>
        <end position="800"/>
    </location>
</feature>
<dbReference type="InterPro" id="IPR001054">
    <property type="entry name" value="A/G_cyclase"/>
</dbReference>
<dbReference type="InterPro" id="IPR050401">
    <property type="entry name" value="Cyclic_nucleotide_synthase"/>
</dbReference>
<comment type="subcellular location">
    <subcellularLocation>
        <location evidence="1">Membrane</location>
        <topology evidence="1">Single-pass membrane protein</topology>
    </subcellularLocation>
</comment>
<keyword evidence="3 9" id="KW-0812">Transmembrane</keyword>
<feature type="transmembrane region" description="Helical" evidence="9">
    <location>
        <begin position="503"/>
        <end position="525"/>
    </location>
</feature>
<keyword evidence="10" id="KW-0732">Signal</keyword>
<evidence type="ECO:0000256" key="8">
    <source>
        <dbReference type="ARBA" id="ARBA00023293"/>
    </source>
</evidence>
<dbReference type="Gene3D" id="3.30.70.1230">
    <property type="entry name" value="Nucleotide cyclase"/>
    <property type="match status" value="1"/>
</dbReference>
<reference evidence="13" key="2">
    <citation type="submission" date="2017-05" db="UniProtKB">
        <authorList>
            <consortium name="EnsemblMetazoa"/>
        </authorList>
    </citation>
    <scope>IDENTIFICATION</scope>
</reference>
<keyword evidence="4" id="KW-0547">Nucleotide-binding</keyword>
<keyword evidence="6 9" id="KW-0472">Membrane</keyword>
<keyword evidence="14" id="KW-1185">Reference proteome</keyword>
<dbReference type="GO" id="GO:0005886">
    <property type="term" value="C:plasma membrane"/>
    <property type="evidence" value="ECO:0007669"/>
    <property type="project" value="TreeGrafter"/>
</dbReference>
<dbReference type="OrthoDB" id="1890790at2759"/>
<dbReference type="InterPro" id="IPR000719">
    <property type="entry name" value="Prot_kinase_dom"/>
</dbReference>
<dbReference type="eggNOG" id="KOG1023">
    <property type="taxonomic scope" value="Eukaryota"/>
</dbReference>
<dbReference type="Proteomes" id="UP000007879">
    <property type="component" value="Unassembled WGS sequence"/>
</dbReference>
<dbReference type="GO" id="GO:0004383">
    <property type="term" value="F:guanylate cyclase activity"/>
    <property type="evidence" value="ECO:0007669"/>
    <property type="project" value="UniProtKB-EC"/>
</dbReference>
<dbReference type="EC" id="4.6.1.2" evidence="2"/>
<dbReference type="Pfam" id="PF07714">
    <property type="entry name" value="PK_Tyr_Ser-Thr"/>
    <property type="match status" value="1"/>
</dbReference>
<evidence type="ECO:0000256" key="10">
    <source>
        <dbReference type="SAM" id="SignalP"/>
    </source>
</evidence>
<name>A0A1X7VI12_AMPQE</name>
<keyword evidence="5 9" id="KW-1133">Transmembrane helix</keyword>
<evidence type="ECO:0000259" key="11">
    <source>
        <dbReference type="PROSITE" id="PS50011"/>
    </source>
</evidence>
<dbReference type="InterPro" id="IPR011009">
    <property type="entry name" value="Kinase-like_dom_sf"/>
</dbReference>
<evidence type="ECO:0000256" key="6">
    <source>
        <dbReference type="ARBA" id="ARBA00023136"/>
    </source>
</evidence>
<dbReference type="InterPro" id="IPR001245">
    <property type="entry name" value="Ser-Thr/Tyr_kinase_cat_dom"/>
</dbReference>
<evidence type="ECO:0000256" key="1">
    <source>
        <dbReference type="ARBA" id="ARBA00004167"/>
    </source>
</evidence>